<protein>
    <submittedName>
        <fullName evidence="1">Uncharacterized protein</fullName>
    </submittedName>
</protein>
<sequence length="256" mass="29402">MHEKLKSQIVLDCNASGAPLNNEYQTLAGRSAYGTFYMLYLKLNGYTAKPPKDPKEHEYSFEIYLQNFEGAITMGFPSQQKVTLKKADKTKYSNESPKHQPDYVLTIEVQPFNTNTTLNISKKLLDESLKGKIIDVDIQHKFPPNMIYDSNNPHNTPYLDPYKYVRDGEDVHLLEYTLVPNPDEKNVASNNKKDSLKLLGKEQKKVLEEIDSKYPDLNILDKFSNHIKNKSSQKDDGDGYGRPFTTQCYPKRVRVV</sequence>
<name>A0A370Q8Q2_9FLAO</name>
<organism evidence="1 2">
    <name type="scientific">Marinirhabdus gelatinilytica</name>
    <dbReference type="NCBI Taxonomy" id="1703343"/>
    <lineage>
        <taxon>Bacteria</taxon>
        <taxon>Pseudomonadati</taxon>
        <taxon>Bacteroidota</taxon>
        <taxon>Flavobacteriia</taxon>
        <taxon>Flavobacteriales</taxon>
        <taxon>Flavobacteriaceae</taxon>
    </lineage>
</organism>
<gene>
    <name evidence="1" type="ORF">C8D94_104124</name>
</gene>
<comment type="caution">
    <text evidence="1">The sequence shown here is derived from an EMBL/GenBank/DDBJ whole genome shotgun (WGS) entry which is preliminary data.</text>
</comment>
<evidence type="ECO:0000313" key="2">
    <source>
        <dbReference type="Proteomes" id="UP000255317"/>
    </source>
</evidence>
<keyword evidence="2" id="KW-1185">Reference proteome</keyword>
<accession>A0A370Q8Q2</accession>
<reference evidence="1 2" key="1">
    <citation type="submission" date="2018-07" db="EMBL/GenBank/DDBJ databases">
        <title>Genomic Encyclopedia of Type Strains, Phase IV (KMG-IV): sequencing the most valuable type-strain genomes for metagenomic binning, comparative biology and taxonomic classification.</title>
        <authorList>
            <person name="Goeker M."/>
        </authorList>
    </citation>
    <scope>NUCLEOTIDE SEQUENCE [LARGE SCALE GENOMIC DNA]</scope>
    <source>
        <strain evidence="1 2">DSM 101478</strain>
    </source>
</reference>
<dbReference type="Proteomes" id="UP000255317">
    <property type="component" value="Unassembled WGS sequence"/>
</dbReference>
<dbReference type="EMBL" id="QRAO01000004">
    <property type="protein sequence ID" value="RDK84751.1"/>
    <property type="molecule type" value="Genomic_DNA"/>
</dbReference>
<dbReference type="OrthoDB" id="1446605at2"/>
<dbReference type="AlphaFoldDB" id="A0A370Q8Q2"/>
<proteinExistence type="predicted"/>
<dbReference type="RefSeq" id="WP_115124171.1">
    <property type="nucleotide sequence ID" value="NZ_QRAO01000004.1"/>
</dbReference>
<evidence type="ECO:0000313" key="1">
    <source>
        <dbReference type="EMBL" id="RDK84751.1"/>
    </source>
</evidence>